<dbReference type="Proteomes" id="UP000282321">
    <property type="component" value="Unassembled WGS sequence"/>
</dbReference>
<evidence type="ECO:0000313" key="6">
    <source>
        <dbReference type="EMBL" id="RKX67804.1"/>
    </source>
</evidence>
<proteinExistence type="predicted"/>
<evidence type="ECO:0000256" key="3">
    <source>
        <dbReference type="ARBA" id="ARBA00023237"/>
    </source>
</evidence>
<dbReference type="GO" id="GO:0009279">
    <property type="term" value="C:cell outer membrane"/>
    <property type="evidence" value="ECO:0007669"/>
    <property type="project" value="UniProtKB-SubCell"/>
</dbReference>
<dbReference type="SUPFAM" id="SSF103088">
    <property type="entry name" value="OmpA-like"/>
    <property type="match status" value="1"/>
</dbReference>
<dbReference type="AlphaFoldDB" id="A0A660SAH8"/>
<dbReference type="Gene3D" id="2.60.40.1120">
    <property type="entry name" value="Carboxypeptidase-like, regulatory domain"/>
    <property type="match status" value="3"/>
</dbReference>
<name>A0A660SAH8_UNCT6</name>
<dbReference type="PANTHER" id="PTHR30329:SF21">
    <property type="entry name" value="LIPOPROTEIN YIAD-RELATED"/>
    <property type="match status" value="1"/>
</dbReference>
<comment type="subcellular location">
    <subcellularLocation>
        <location evidence="1">Cell outer membrane</location>
    </subcellularLocation>
</comment>
<dbReference type="Pfam" id="PF00691">
    <property type="entry name" value="OmpA"/>
    <property type="match status" value="1"/>
</dbReference>
<dbReference type="SUPFAM" id="SSF49464">
    <property type="entry name" value="Carboxypeptidase regulatory domain-like"/>
    <property type="match status" value="3"/>
</dbReference>
<dbReference type="EMBL" id="QNBC01000010">
    <property type="protein sequence ID" value="RKX67804.1"/>
    <property type="molecule type" value="Genomic_DNA"/>
</dbReference>
<feature type="domain" description="OmpA-like" evidence="5">
    <location>
        <begin position="599"/>
        <end position="714"/>
    </location>
</feature>
<dbReference type="Gene3D" id="3.30.1330.60">
    <property type="entry name" value="OmpA-like domain"/>
    <property type="match status" value="1"/>
</dbReference>
<keyword evidence="2 4" id="KW-0472">Membrane</keyword>
<dbReference type="PRINTS" id="PR01021">
    <property type="entry name" value="OMPADOMAIN"/>
</dbReference>
<evidence type="ECO:0000256" key="2">
    <source>
        <dbReference type="ARBA" id="ARBA00023136"/>
    </source>
</evidence>
<dbReference type="PROSITE" id="PS51123">
    <property type="entry name" value="OMPA_2"/>
    <property type="match status" value="1"/>
</dbReference>
<reference evidence="6 7" key="1">
    <citation type="submission" date="2018-06" db="EMBL/GenBank/DDBJ databases">
        <title>Extensive metabolic versatility and redundancy in microbially diverse, dynamic hydrothermal sediments.</title>
        <authorList>
            <person name="Dombrowski N."/>
            <person name="Teske A."/>
            <person name="Baker B.J."/>
        </authorList>
    </citation>
    <scope>NUCLEOTIDE SEQUENCE [LARGE SCALE GENOMIC DNA]</scope>
    <source>
        <strain evidence="6">B35_G9</strain>
    </source>
</reference>
<protein>
    <recommendedName>
        <fullName evidence="5">OmpA-like domain-containing protein</fullName>
    </recommendedName>
</protein>
<organism evidence="6 7">
    <name type="scientific">candidate division TA06 bacterium</name>
    <dbReference type="NCBI Taxonomy" id="2250710"/>
    <lineage>
        <taxon>Bacteria</taxon>
        <taxon>Bacteria division TA06</taxon>
    </lineage>
</organism>
<dbReference type="InterPro" id="IPR008969">
    <property type="entry name" value="CarboxyPept-like_regulatory"/>
</dbReference>
<evidence type="ECO:0000256" key="1">
    <source>
        <dbReference type="ARBA" id="ARBA00004442"/>
    </source>
</evidence>
<dbReference type="InterPro" id="IPR006665">
    <property type="entry name" value="OmpA-like"/>
</dbReference>
<comment type="caution">
    <text evidence="6">The sequence shown here is derived from an EMBL/GenBank/DDBJ whole genome shotgun (WGS) entry which is preliminary data.</text>
</comment>
<dbReference type="InterPro" id="IPR036737">
    <property type="entry name" value="OmpA-like_sf"/>
</dbReference>
<evidence type="ECO:0000313" key="7">
    <source>
        <dbReference type="Proteomes" id="UP000282321"/>
    </source>
</evidence>
<dbReference type="InterPro" id="IPR050330">
    <property type="entry name" value="Bact_OuterMem_StrucFunc"/>
</dbReference>
<dbReference type="CDD" id="cd07185">
    <property type="entry name" value="OmpA_C-like"/>
    <property type="match status" value="1"/>
</dbReference>
<accession>A0A660SAH8</accession>
<dbReference type="Pfam" id="PF13620">
    <property type="entry name" value="CarboxypepD_reg"/>
    <property type="match status" value="2"/>
</dbReference>
<gene>
    <name evidence="6" type="ORF">DRP44_01425</name>
</gene>
<keyword evidence="3" id="KW-0998">Cell outer membrane</keyword>
<sequence length="714" mass="78677">MKTLKLLVTFIFFGIMVAYSLPSLNGLNGDYRIISASCDKPYSIRFSIMVNDFARENIYNRFIRIDNAQVDSLLDVAYMADITTGFAISFSKYVEFNISGKFMGDYLTTQKQSYRPDSTNYLSKGFGDTEIGMKFSTGDLFGDAPVKIAFNPWVVIKTGTPYDTAISDSGNLFDENYLGNKGGIFRYFTDNGTDIGGKILLSVIQKSGNVTSNFNINGGYLGHLYNKPNGTLIVNQNSDYYLYGAGVDIKVPGFASYFEFTGKYFRSGAVTPQNINYLTVGFNLGDASTVALNTVFDYRLSSNADTLMNLGANTNYYITQGWGAAPQWRVSLGFVYAYGQETTATVVKKEISTITGKIYDKETGEPLSGRIYFPESDLDTVTIDTNGVYHVDVPPGPIRIHAQVNGYRWMEKSIIAVANKINIVDFPLSKKLSAKGYVSGKVTDAKTGDPVKAIVSFPEIKNSNPVETDEDGIFRVQLPAGNYTIRVDAAGYKPQVEPLVIEARKAKIVNFELIAAEGAIKLTGKVYDRSNSQGVGANIVFEKDGKQYKTVSDASSGIYMIKLMPGVYKVTISADGYIPKTIPFIVPKTGPMIRNFELLKKKAHFILQGIYFDSGSARIRPSSYPILDKVVKTLEEYPDITVEIQGHTDSVGSAENNLRLSFARANAVKAYLVQMGISPSRLIARGYGESMPIAPNTTRAGRARNRRIEFVVIK</sequence>
<dbReference type="PANTHER" id="PTHR30329">
    <property type="entry name" value="STATOR ELEMENT OF FLAGELLAR MOTOR COMPLEX"/>
    <property type="match status" value="1"/>
</dbReference>
<evidence type="ECO:0000256" key="4">
    <source>
        <dbReference type="PROSITE-ProRule" id="PRU00473"/>
    </source>
</evidence>
<dbReference type="InterPro" id="IPR006664">
    <property type="entry name" value="OMP_bac"/>
</dbReference>
<evidence type="ECO:0000259" key="5">
    <source>
        <dbReference type="PROSITE" id="PS51123"/>
    </source>
</evidence>